<feature type="signal peptide" evidence="1">
    <location>
        <begin position="1"/>
        <end position="23"/>
    </location>
</feature>
<dbReference type="Proteomes" id="UP000541352">
    <property type="component" value="Unassembled WGS sequence"/>
</dbReference>
<dbReference type="InterPro" id="IPR044023">
    <property type="entry name" value="Ig_7"/>
</dbReference>
<dbReference type="InterPro" id="IPR045828">
    <property type="entry name" value="PKD_Bacteroidetes"/>
</dbReference>
<keyword evidence="1" id="KW-0732">Signal</keyword>
<dbReference type="PROSITE" id="PS50835">
    <property type="entry name" value="IG_LIKE"/>
    <property type="match status" value="1"/>
</dbReference>
<dbReference type="InterPro" id="IPR026444">
    <property type="entry name" value="Secre_tail"/>
</dbReference>
<dbReference type="EMBL" id="JACIBY010000005">
    <property type="protein sequence ID" value="MBB3838766.1"/>
    <property type="molecule type" value="Genomic_DNA"/>
</dbReference>
<dbReference type="Pfam" id="PF19406">
    <property type="entry name" value="PKD_5"/>
    <property type="match status" value="1"/>
</dbReference>
<feature type="domain" description="Ig-like" evidence="2">
    <location>
        <begin position="999"/>
        <end position="1098"/>
    </location>
</feature>
<dbReference type="InterPro" id="IPR007110">
    <property type="entry name" value="Ig-like_dom"/>
</dbReference>
<name>A0A7W5ZMY4_9BACT</name>
<evidence type="ECO:0000259" key="2">
    <source>
        <dbReference type="PROSITE" id="PS50835"/>
    </source>
</evidence>
<dbReference type="RefSeq" id="WP_183974476.1">
    <property type="nucleotide sequence ID" value="NZ_JACIBY010000005.1"/>
</dbReference>
<comment type="caution">
    <text evidence="3">The sequence shown here is derived from an EMBL/GenBank/DDBJ whole genome shotgun (WGS) entry which is preliminary data.</text>
</comment>
<dbReference type="NCBIfam" id="TIGR04183">
    <property type="entry name" value="Por_Secre_tail"/>
    <property type="match status" value="1"/>
</dbReference>
<evidence type="ECO:0000256" key="1">
    <source>
        <dbReference type="SAM" id="SignalP"/>
    </source>
</evidence>
<dbReference type="Pfam" id="PF19081">
    <property type="entry name" value="Ig_7"/>
    <property type="match status" value="2"/>
</dbReference>
<evidence type="ECO:0000313" key="4">
    <source>
        <dbReference type="Proteomes" id="UP000541352"/>
    </source>
</evidence>
<keyword evidence="4" id="KW-1185">Reference proteome</keyword>
<proteinExistence type="predicted"/>
<sequence length="1621" mass="163518">MFKKLLFLSCAALLVCGVIFESAAQSISSVIVTSTSGVIPAGGYCAGQGVRVSFSATGFAGTPTFSVQLSDAAGVFPATPNVIGSGNASPISANIPVGTSAGSGYKIRVTSGLTVSAGSASFTVNPVATVNPVSNVTACSGAGVSGISFSSSSAGATFFWTSSTNIGFGTSGSGNIPNFTAVNNGTSNVTANVTVVPSVNGCVGLASSFDVTIRPVATVNAVGNVNVCNGTANAAINFSSPTAGTTFTWTSSANVGFGNSGSGSIPAFTATNPGTSSVTSTVTVTPNLNGCPGPAQSFNVTVNPTNATVNSVSNLSYCDDTSAPSINFTSSSAGATFEWTSSANIGFGTSGTGNIPAFIANNNSNADVTATITVTPRVGGCAGNPTTFSVTVKHKPTANTLSNVVTCNGTSNPAIALTSFSAGTTFAWTSSVNVGFGTSGTGNIPAFTAINAGAGIQVATVTVTPSVGGCTGNSTSFSVTVNPTTSVNTVANAAFCGGIPVAGINFSSPVAGTTYSWTSTANVGFGTSGTGNIPSYTTTNSSTTPVVATVTVTPSIGNCPGASKTFTVTVNPAPTVNAISNAVYCNAASASAITFSSPVAGTTYTWSSSVNIGFGVSGTGNIPAYTATNATSNPVISTITVTPSTGTCTGPASTFTITVNPTPVVGTVANAVYCGNASASAISFTSSTSGTTYAWSSSSNVGFGTAGTGNIAAFTTLDSASVVLGTITVTPTANTCVGASKTFTITVNPSPKVTTVNNVAYCNTAPGAAIAFTSPTSGSTYTWTSSANVGFGTSGSGNIAAFTVANAGVAPIISTVSVTAKTATCTGPVKTFTVTANPTPVVTTLSNLTYCGAITAPAISFTSLTSGTTYAWTSTANVGFGTTGTGAITSYTVANPIAAATTATVSVIPTANTCEGTAKTFIITVNPSPVVSNIADITLCAGEKGNAISFTSATPSTTFAWSTPTNVGFGVAGTGNIAAGFSALNNSQNVVSTTISVVPATSLCTGKTTTFAFVVNPTPANPTAASPVVYCATANATALVANGSNIKWYTEASGGSGSGVAPTPSTNNSTDNSITTSYYVTQTNQYTCESQRSQVQVVVKPLPTIAQVAKQEYLLCQFDPAIQLDAKVQGTGESLLWIYPNSSETGVIPTITTDTGFEGTYSVLQLRDGCRGPRTDIRVNVRTTPLPAVSQVPIVTCQNATPQALSATGTALKWYNTNKTGGTPQSTPNIPPTQTPGTYNFYVTQTGTNGCESPRAEIVVVIQPLPSATISGEGTITQGQSAPLSIAFTGQGPWTYTLSNGLTFTSSQNPTNITVSPLESTIFTVTKITNNCGEGSPAGSATINVRVATIDVGNPSATTVCAGQTFAIPYFSSDFFPSNTQFRVQISKTNDDASFQTISTEGSSTPLTATVPATATAGTYFVRVIGVASNFTVKGKVSPVQIVVRELPTATISGPSNIYENESAKLSIAFTGENPWRVTYRDSLAQKDTTFSTTVSPFEFTVRPAKTNLYRIVSISNGCGNGPATSRLTLTVNPLLSVNPNQSNDWLSVYPVPVQTRCTIEIQGGAPASITVTDGYGRVLLRQQTATSRDEVDFTTLTPGVYFLNAEQNGRIARRKIVKVQ</sequence>
<dbReference type="Pfam" id="PF18962">
    <property type="entry name" value="Por_Secre_tail"/>
    <property type="match status" value="1"/>
</dbReference>
<organism evidence="3 4">
    <name type="scientific">Runella defluvii</name>
    <dbReference type="NCBI Taxonomy" id="370973"/>
    <lineage>
        <taxon>Bacteria</taxon>
        <taxon>Pseudomonadati</taxon>
        <taxon>Bacteroidota</taxon>
        <taxon>Cytophagia</taxon>
        <taxon>Cytophagales</taxon>
        <taxon>Spirosomataceae</taxon>
        <taxon>Runella</taxon>
    </lineage>
</organism>
<gene>
    <name evidence="3" type="ORF">FHS57_002772</name>
</gene>
<protein>
    <recommendedName>
        <fullName evidence="2">Ig-like domain-containing protein</fullName>
    </recommendedName>
</protein>
<feature type="chain" id="PRO_5031298252" description="Ig-like domain-containing protein" evidence="1">
    <location>
        <begin position="24"/>
        <end position="1621"/>
    </location>
</feature>
<accession>A0A7W5ZMY4</accession>
<evidence type="ECO:0000313" key="3">
    <source>
        <dbReference type="EMBL" id="MBB3838766.1"/>
    </source>
</evidence>
<reference evidence="3 4" key="1">
    <citation type="submission" date="2020-08" db="EMBL/GenBank/DDBJ databases">
        <title>Genomic Encyclopedia of Type Strains, Phase IV (KMG-IV): sequencing the most valuable type-strain genomes for metagenomic binning, comparative biology and taxonomic classification.</title>
        <authorList>
            <person name="Goeker M."/>
        </authorList>
    </citation>
    <scope>NUCLEOTIDE SEQUENCE [LARGE SCALE GENOMIC DNA]</scope>
    <source>
        <strain evidence="3 4">DSM 17976</strain>
    </source>
</reference>